<dbReference type="InterPro" id="IPR010684">
    <property type="entry name" value="RNA_pol_II_trans_fac_SIII_A"/>
</dbReference>
<dbReference type="PANTHER" id="PTHR15141">
    <property type="entry name" value="TRANSCRIPTION ELONGATION FACTOR B POLYPEPTIDE 3"/>
    <property type="match status" value="1"/>
</dbReference>
<feature type="compositionally biased region" description="Low complexity" evidence="1">
    <location>
        <begin position="149"/>
        <end position="177"/>
    </location>
</feature>
<evidence type="ECO:0008006" key="4">
    <source>
        <dbReference type="Google" id="ProtNLM"/>
    </source>
</evidence>
<name>A0AAN7YWW1_9MYCE</name>
<protein>
    <recommendedName>
        <fullName evidence="4">Elongin-A</fullName>
    </recommendedName>
</protein>
<dbReference type="Proteomes" id="UP001344447">
    <property type="component" value="Unassembled WGS sequence"/>
</dbReference>
<dbReference type="Gene3D" id="6.10.250.3180">
    <property type="match status" value="1"/>
</dbReference>
<dbReference type="AlphaFoldDB" id="A0AAN7YWW1"/>
<organism evidence="2 3">
    <name type="scientific">Dictyostelium firmibasis</name>
    <dbReference type="NCBI Taxonomy" id="79012"/>
    <lineage>
        <taxon>Eukaryota</taxon>
        <taxon>Amoebozoa</taxon>
        <taxon>Evosea</taxon>
        <taxon>Eumycetozoa</taxon>
        <taxon>Dictyostelia</taxon>
        <taxon>Dictyosteliales</taxon>
        <taxon>Dictyosteliaceae</taxon>
        <taxon>Dictyostelium</taxon>
    </lineage>
</organism>
<keyword evidence="3" id="KW-1185">Reference proteome</keyword>
<evidence type="ECO:0000313" key="3">
    <source>
        <dbReference type="Proteomes" id="UP001344447"/>
    </source>
</evidence>
<comment type="caution">
    <text evidence="2">The sequence shown here is derived from an EMBL/GenBank/DDBJ whole genome shotgun (WGS) entry which is preliminary data.</text>
</comment>
<gene>
    <name evidence="2" type="ORF">RB653_006808</name>
</gene>
<dbReference type="InterPro" id="IPR051870">
    <property type="entry name" value="Elongin-A_domain"/>
</dbReference>
<accession>A0AAN7YWW1</accession>
<reference evidence="2 3" key="1">
    <citation type="submission" date="2023-11" db="EMBL/GenBank/DDBJ databases">
        <title>Dfirmibasis_genome.</title>
        <authorList>
            <person name="Edelbroek B."/>
            <person name="Kjellin J."/>
            <person name="Jerlstrom-Hultqvist J."/>
            <person name="Soderbom F."/>
        </authorList>
    </citation>
    <scope>NUCLEOTIDE SEQUENCE [LARGE SCALE GENOMIC DNA]</scope>
    <source>
        <strain evidence="2 3">TNS-C-14</strain>
    </source>
</reference>
<dbReference type="Pfam" id="PF06881">
    <property type="entry name" value="Elongin_A"/>
    <property type="match status" value="1"/>
</dbReference>
<dbReference type="SUPFAM" id="SSF81383">
    <property type="entry name" value="F-box domain"/>
    <property type="match status" value="1"/>
</dbReference>
<dbReference type="EMBL" id="JAVFKY010000005">
    <property type="protein sequence ID" value="KAK5575675.1"/>
    <property type="molecule type" value="Genomic_DNA"/>
</dbReference>
<proteinExistence type="predicted"/>
<evidence type="ECO:0000313" key="2">
    <source>
        <dbReference type="EMBL" id="KAK5575675.1"/>
    </source>
</evidence>
<feature type="compositionally biased region" description="Gly residues" evidence="1">
    <location>
        <begin position="178"/>
        <end position="187"/>
    </location>
</feature>
<dbReference type="GO" id="GO:0070449">
    <property type="term" value="C:elongin complex"/>
    <property type="evidence" value="ECO:0007669"/>
    <property type="project" value="InterPro"/>
</dbReference>
<sequence length="216" mass="24054">MMENLFGDESEVPALVQLCTQKIKDSLETSKDLGRIPDELLIPILDKCTAQQLATVESRIGRYVDTEELWKRHCHIISPEIRHTLKDDESWRDLYTVLEREYQNKTKKTGEALRKIYNNAANNKKSKQIKVLNDVVTPTASKRWSGTVSKTPSYKQSSSSSPGRYSNGSPISRSESSGSGGGGGSSGGHSNVFKPSASNQPKLMAKVLKEHNRKFK</sequence>
<dbReference type="GO" id="GO:0006368">
    <property type="term" value="P:transcription elongation by RNA polymerase II"/>
    <property type="evidence" value="ECO:0007669"/>
    <property type="project" value="InterPro"/>
</dbReference>
<dbReference type="InterPro" id="IPR036047">
    <property type="entry name" value="F-box-like_dom_sf"/>
</dbReference>
<dbReference type="PANTHER" id="PTHR15141:SF76">
    <property type="entry name" value="TRANSCRIPTION ELONGATION FACTOR B POLYPEPTIDE 3"/>
    <property type="match status" value="1"/>
</dbReference>
<feature type="region of interest" description="Disordered" evidence="1">
    <location>
        <begin position="141"/>
        <end position="216"/>
    </location>
</feature>
<evidence type="ECO:0000256" key="1">
    <source>
        <dbReference type="SAM" id="MobiDB-lite"/>
    </source>
</evidence>